<comment type="similarity">
    <text evidence="2 6">Belongs to the peroxisomal membrane protein PXMP2/4 family.</text>
</comment>
<dbReference type="OMA" id="HISGCEL"/>
<keyword evidence="5" id="KW-0472">Membrane</keyword>
<reference evidence="7" key="2">
    <citation type="submission" date="2025-08" db="UniProtKB">
        <authorList>
            <consortium name="Ensembl"/>
        </authorList>
    </citation>
    <scope>IDENTIFICATION</scope>
</reference>
<reference evidence="7 8" key="1">
    <citation type="submission" date="2020-10" db="EMBL/GenBank/DDBJ databases">
        <title>Pygocentrus nattereri (red-bellied piranha) genome, fPygNat1, primary haplotype.</title>
        <authorList>
            <person name="Myers G."/>
            <person name="Meyer A."/>
            <person name="Karagic N."/>
            <person name="Pippel M."/>
            <person name="Winkler S."/>
            <person name="Tracey A."/>
            <person name="Wood J."/>
            <person name="Formenti G."/>
            <person name="Howe K."/>
            <person name="Fedrigo O."/>
            <person name="Jarvis E.D."/>
        </authorList>
    </citation>
    <scope>NUCLEOTIDE SEQUENCE [LARGE SCALE GENOMIC DNA]</scope>
</reference>
<reference evidence="7" key="3">
    <citation type="submission" date="2025-09" db="UniProtKB">
        <authorList>
            <consortium name="Ensembl"/>
        </authorList>
    </citation>
    <scope>IDENTIFICATION</scope>
</reference>
<proteinExistence type="inferred from homology"/>
<dbReference type="PANTHER" id="PTHR11266:SF28">
    <property type="entry name" value="SI:CH211-120K19.1"/>
    <property type="match status" value="1"/>
</dbReference>
<dbReference type="PANTHER" id="PTHR11266">
    <property type="entry name" value="PEROXISOMAL MEMBRANE PROTEIN 2, PXMP2 MPV17"/>
    <property type="match status" value="1"/>
</dbReference>
<dbReference type="GO" id="GO:0005739">
    <property type="term" value="C:mitochondrion"/>
    <property type="evidence" value="ECO:0007669"/>
    <property type="project" value="TreeGrafter"/>
</dbReference>
<evidence type="ECO:0000256" key="1">
    <source>
        <dbReference type="ARBA" id="ARBA00004141"/>
    </source>
</evidence>
<evidence type="ECO:0000256" key="6">
    <source>
        <dbReference type="RuleBase" id="RU363053"/>
    </source>
</evidence>
<evidence type="ECO:0000313" key="7">
    <source>
        <dbReference type="Ensembl" id="ENSPNAP00000013767.1"/>
    </source>
</evidence>
<dbReference type="STRING" id="42514.ENSPNAP00000013767"/>
<comment type="subcellular location">
    <subcellularLocation>
        <location evidence="1">Membrane</location>
        <topology evidence="1">Multi-pass membrane protein</topology>
    </subcellularLocation>
</comment>
<protein>
    <submittedName>
        <fullName evidence="7">Uncharacterized protein</fullName>
    </submittedName>
</protein>
<dbReference type="GO" id="GO:0061668">
    <property type="term" value="P:mitochondrial ribosome assembly"/>
    <property type="evidence" value="ECO:0007669"/>
    <property type="project" value="TreeGrafter"/>
</dbReference>
<keyword evidence="4" id="KW-1133">Transmembrane helix</keyword>
<name>A0A3B4CNY7_PYGNA</name>
<evidence type="ECO:0000313" key="8">
    <source>
        <dbReference type="Proteomes" id="UP001501920"/>
    </source>
</evidence>
<accession>A0A3B4CNY7</accession>
<organism evidence="7 8">
    <name type="scientific">Pygocentrus nattereri</name>
    <name type="common">Red-bellied piranha</name>
    <dbReference type="NCBI Taxonomy" id="42514"/>
    <lineage>
        <taxon>Eukaryota</taxon>
        <taxon>Metazoa</taxon>
        <taxon>Chordata</taxon>
        <taxon>Craniata</taxon>
        <taxon>Vertebrata</taxon>
        <taxon>Euteleostomi</taxon>
        <taxon>Actinopterygii</taxon>
        <taxon>Neopterygii</taxon>
        <taxon>Teleostei</taxon>
        <taxon>Ostariophysi</taxon>
        <taxon>Characiformes</taxon>
        <taxon>Characoidei</taxon>
        <taxon>Pygocentrus</taxon>
    </lineage>
</organism>
<evidence type="ECO:0000256" key="5">
    <source>
        <dbReference type="ARBA" id="ARBA00023136"/>
    </source>
</evidence>
<evidence type="ECO:0000256" key="2">
    <source>
        <dbReference type="ARBA" id="ARBA00006824"/>
    </source>
</evidence>
<dbReference type="Ensembl" id="ENSPNAT00000037056.2">
    <property type="protein sequence ID" value="ENSPNAP00000013767.1"/>
    <property type="gene ID" value="ENSPNAG00000019638.2"/>
</dbReference>
<dbReference type="InterPro" id="IPR007248">
    <property type="entry name" value="Mpv17_PMP22"/>
</dbReference>
<dbReference type="RefSeq" id="XP_037393186.1">
    <property type="nucleotide sequence ID" value="XM_037537289.1"/>
</dbReference>
<dbReference type="GeneTree" id="ENSGT00940000165838"/>
<dbReference type="GO" id="GO:0016020">
    <property type="term" value="C:membrane"/>
    <property type="evidence" value="ECO:0007669"/>
    <property type="project" value="UniProtKB-SubCell"/>
</dbReference>
<dbReference type="GeneID" id="108428911"/>
<evidence type="ECO:0000256" key="3">
    <source>
        <dbReference type="ARBA" id="ARBA00022692"/>
    </source>
</evidence>
<dbReference type="Proteomes" id="UP001501920">
    <property type="component" value="Chromosome 3"/>
</dbReference>
<dbReference type="AlphaFoldDB" id="A0A3B4CNY7"/>
<dbReference type="Pfam" id="PF04117">
    <property type="entry name" value="Mpv17_PMP22"/>
    <property type="match status" value="1"/>
</dbReference>
<evidence type="ECO:0000256" key="4">
    <source>
        <dbReference type="ARBA" id="ARBA00022989"/>
    </source>
</evidence>
<dbReference type="RefSeq" id="XP_037393187.1">
    <property type="nucleotide sequence ID" value="XM_037537290.1"/>
</dbReference>
<sequence>MNRAWAIFRSYPYMSNVVGYTTLFASADFIQQSMLGGAQGRNVQLSEEASEQQASVTHREDITVAGQSEKAHLKESESCKNTSGEKHSSVKEKSIHSIDWAQTARVALVGLCFHSNFNYHWLRALERMFPGGGTKRISVKVFLDQLIAAPVTISAFYIGLSTLERQQDPFEDWKKKFWTSYKTGIVYWSTMQAVNFSLVPPVARTVFVGGISLGWTVFLCHFRQQSNESVEPVEPPKIH</sequence>
<keyword evidence="8" id="KW-1185">Reference proteome</keyword>
<dbReference type="RefSeq" id="XP_017555779.1">
    <property type="nucleotide sequence ID" value="XM_017700290.2"/>
</dbReference>
<keyword evidence="3" id="KW-0812">Transmembrane</keyword>